<dbReference type="GO" id="GO:0090729">
    <property type="term" value="F:toxin activity"/>
    <property type="evidence" value="ECO:0007669"/>
    <property type="project" value="UniProtKB-KW"/>
</dbReference>
<keyword evidence="1" id="KW-0800">Toxin</keyword>
<proteinExistence type="inferred from homology"/>
<evidence type="ECO:0000256" key="1">
    <source>
        <dbReference type="ARBA" id="ARBA00022656"/>
    </source>
</evidence>
<dbReference type="EMBL" id="JARQWQ010000048">
    <property type="protein sequence ID" value="KAK2557621.1"/>
    <property type="molecule type" value="Genomic_DNA"/>
</dbReference>
<dbReference type="PROSITE" id="PS51670">
    <property type="entry name" value="SHKT"/>
    <property type="match status" value="3"/>
</dbReference>
<comment type="caution">
    <text evidence="5">The sequence shown here is derived from an EMBL/GenBank/DDBJ whole genome shotgun (WGS) entry which is preliminary data.</text>
</comment>
<evidence type="ECO:0000259" key="4">
    <source>
        <dbReference type="PROSITE" id="PS51670"/>
    </source>
</evidence>
<evidence type="ECO:0000256" key="3">
    <source>
        <dbReference type="PROSITE-ProRule" id="PRU01005"/>
    </source>
</evidence>
<protein>
    <submittedName>
        <fullName evidence="5">UPF0462 protein C4orf33-like protein</fullName>
    </submittedName>
</protein>
<comment type="similarity">
    <text evidence="2">Belongs to the UPF0462 family.</text>
</comment>
<evidence type="ECO:0000313" key="6">
    <source>
        <dbReference type="Proteomes" id="UP001249851"/>
    </source>
</evidence>
<evidence type="ECO:0000313" key="5">
    <source>
        <dbReference type="EMBL" id="KAK2557621.1"/>
    </source>
</evidence>
<evidence type="ECO:0000256" key="2">
    <source>
        <dbReference type="ARBA" id="ARBA00038085"/>
    </source>
</evidence>
<reference evidence="5" key="1">
    <citation type="journal article" date="2023" name="G3 (Bethesda)">
        <title>Whole genome assembly and annotation of the endangered Caribbean coral Acropora cervicornis.</title>
        <authorList>
            <person name="Selwyn J.D."/>
            <person name="Vollmer S.V."/>
        </authorList>
    </citation>
    <scope>NUCLEOTIDE SEQUENCE</scope>
    <source>
        <strain evidence="5">K2</strain>
    </source>
</reference>
<keyword evidence="6" id="KW-1185">Reference proteome</keyword>
<dbReference type="SMART" id="SM00254">
    <property type="entry name" value="ShKT"/>
    <property type="match status" value="3"/>
</dbReference>
<gene>
    <name evidence="5" type="ORF">P5673_019978</name>
</gene>
<dbReference type="PANTHER" id="PTHR31475">
    <property type="entry name" value="UPF0462 PROTEIN"/>
    <property type="match status" value="1"/>
</dbReference>
<name>A0AAD9QAB9_ACRCE</name>
<reference evidence="5" key="2">
    <citation type="journal article" date="2023" name="Science">
        <title>Genomic signatures of disease resistance in endangered staghorn corals.</title>
        <authorList>
            <person name="Vollmer S.V."/>
            <person name="Selwyn J.D."/>
            <person name="Despard B.A."/>
            <person name="Roesel C.L."/>
        </authorList>
    </citation>
    <scope>NUCLEOTIDE SEQUENCE</scope>
    <source>
        <strain evidence="5">K2</strain>
    </source>
</reference>
<organism evidence="5 6">
    <name type="scientific">Acropora cervicornis</name>
    <name type="common">Staghorn coral</name>
    <dbReference type="NCBI Taxonomy" id="6130"/>
    <lineage>
        <taxon>Eukaryota</taxon>
        <taxon>Metazoa</taxon>
        <taxon>Cnidaria</taxon>
        <taxon>Anthozoa</taxon>
        <taxon>Hexacorallia</taxon>
        <taxon>Scleractinia</taxon>
        <taxon>Astrocoeniina</taxon>
        <taxon>Acroporidae</taxon>
        <taxon>Acropora</taxon>
    </lineage>
</organism>
<accession>A0AAD9QAB9</accession>
<feature type="domain" description="ShKT" evidence="4">
    <location>
        <begin position="90"/>
        <end position="126"/>
    </location>
</feature>
<feature type="disulfide bond" evidence="3">
    <location>
        <begin position="21"/>
        <end position="55"/>
    </location>
</feature>
<comment type="caution">
    <text evidence="3">Lacks conserved residue(s) required for the propagation of feature annotation.</text>
</comment>
<dbReference type="Pfam" id="PF01549">
    <property type="entry name" value="ShK"/>
    <property type="match status" value="3"/>
</dbReference>
<dbReference type="InterPro" id="IPR003582">
    <property type="entry name" value="ShKT_dom"/>
</dbReference>
<dbReference type="Gene3D" id="2.60.40.1190">
    <property type="match status" value="1"/>
</dbReference>
<dbReference type="AlphaFoldDB" id="A0AAD9QAB9"/>
<keyword evidence="3" id="KW-1015">Disulfide bond</keyword>
<sequence length="370" mass="42164">MCNTRLYDVFQALTTFIFSVCNDILPDCLVYAISRKQCQSLPFFAKYCRRTCNFCEAPSTKTSSASPSTALQETSTASLPSWSTKSTSGCSDLLAICSALVQNNRDYCDSNYLFMKTNCPKSCDFCEGNRDVKPPTQEAEDDCIDKRKRCKHFASHKNYCRYHSRFMSRYCPKACHFCKKEYNFSITTDWKGAPIDHAPIEFQISAPDSSYVRIHVSGPFFDNPGPPPCKAGSACSGLWDYEVAEVFFLGKKEKYLEIELSPVDKITIDKVPIEYTATIDRARKTWTGTAKIPIDYFPPDVSKINAYAIHGSGANRRYESLYPASSEVSNPDFHRLEFFEPFDFESMFTMSWSKPLSPFWRNTVKRILRA</sequence>
<feature type="domain" description="ShKT" evidence="4">
    <location>
        <begin position="143"/>
        <end position="178"/>
    </location>
</feature>
<dbReference type="Proteomes" id="UP001249851">
    <property type="component" value="Unassembled WGS sequence"/>
</dbReference>
<feature type="domain" description="ShKT" evidence="4">
    <location>
        <begin position="21"/>
        <end position="55"/>
    </location>
</feature>
<dbReference type="PANTHER" id="PTHR31475:SF5">
    <property type="entry name" value="UPF0462 PROTEIN C4ORF33 HOMOLOG"/>
    <property type="match status" value="1"/>
</dbReference>